<evidence type="ECO:0000313" key="2">
    <source>
        <dbReference type="Proteomes" id="UP000308886"/>
    </source>
</evidence>
<keyword evidence="2" id="KW-1185">Reference proteome</keyword>
<organism evidence="1 2">
    <name type="scientific">Palleniella muris</name>
    <dbReference type="NCBI Taxonomy" id="3038145"/>
    <lineage>
        <taxon>Bacteria</taxon>
        <taxon>Pseudomonadati</taxon>
        <taxon>Bacteroidota</taxon>
        <taxon>Bacteroidia</taxon>
        <taxon>Bacteroidales</taxon>
        <taxon>Prevotellaceae</taxon>
        <taxon>Palleniella</taxon>
    </lineage>
</organism>
<name>A0AC61QPP7_9BACT</name>
<comment type="caution">
    <text evidence="1">The sequence shown here is derived from an EMBL/GenBank/DDBJ whole genome shotgun (WGS) entry which is preliminary data.</text>
</comment>
<dbReference type="EMBL" id="SRZC01000012">
    <property type="protein sequence ID" value="TGX82107.1"/>
    <property type="molecule type" value="Genomic_DNA"/>
</dbReference>
<reference evidence="1" key="1">
    <citation type="submission" date="2019-04" db="EMBL/GenBank/DDBJ databases">
        <title>Microbes associate with the intestines of laboratory mice.</title>
        <authorList>
            <person name="Navarre W."/>
            <person name="Wong E."/>
            <person name="Huang K."/>
            <person name="Tropini C."/>
            <person name="Ng K."/>
            <person name="Yu B."/>
        </authorList>
    </citation>
    <scope>NUCLEOTIDE SEQUENCE</scope>
    <source>
        <strain evidence="1">NM73_A23</strain>
    </source>
</reference>
<gene>
    <name evidence="1" type="ORF">E5358_08600</name>
</gene>
<accession>A0AC61QPP7</accession>
<sequence>MSKMTLIVPIAADTKEGQEMPYLFGLDGNGLMYCVKAVTGLDLSVFDAVYFTILKKHSIQYRLAEMMRIQFERFGIADKAYVYELEQPTASQPETLYRTIVDNGITGAVLFKDADSYFTADVLCENTIYTYPLDSMQMVNPQNKSYVVIDDMYYVTNIIEKKIVSRFFCAGGYGFEDVCEFVQEYEKLSALPQLHLSHIVFSLLLQQAHFRPHMVKGYQDWGTRDDFQRNY</sequence>
<evidence type="ECO:0000313" key="1">
    <source>
        <dbReference type="EMBL" id="TGX82107.1"/>
    </source>
</evidence>
<dbReference type="Proteomes" id="UP000308886">
    <property type="component" value="Unassembled WGS sequence"/>
</dbReference>
<proteinExistence type="predicted"/>
<protein>
    <submittedName>
        <fullName evidence="1">Uncharacterized protein</fullName>
    </submittedName>
</protein>